<evidence type="ECO:0008006" key="3">
    <source>
        <dbReference type="Google" id="ProtNLM"/>
    </source>
</evidence>
<organism evidence="1 2">
    <name type="scientific">Novipirellula aureliae</name>
    <dbReference type="NCBI Taxonomy" id="2527966"/>
    <lineage>
        <taxon>Bacteria</taxon>
        <taxon>Pseudomonadati</taxon>
        <taxon>Planctomycetota</taxon>
        <taxon>Planctomycetia</taxon>
        <taxon>Pirellulales</taxon>
        <taxon>Pirellulaceae</taxon>
        <taxon>Novipirellula</taxon>
    </lineage>
</organism>
<dbReference type="Proteomes" id="UP000315471">
    <property type="component" value="Unassembled WGS sequence"/>
</dbReference>
<gene>
    <name evidence="1" type="ORF">Q31b_33860</name>
</gene>
<dbReference type="GO" id="GO:0004623">
    <property type="term" value="F:phospholipase A2 activity"/>
    <property type="evidence" value="ECO:0007669"/>
    <property type="project" value="InterPro"/>
</dbReference>
<dbReference type="OrthoDB" id="5125543at2"/>
<reference evidence="1 2" key="1">
    <citation type="submission" date="2019-02" db="EMBL/GenBank/DDBJ databases">
        <title>Deep-cultivation of Planctomycetes and their phenomic and genomic characterization uncovers novel biology.</title>
        <authorList>
            <person name="Wiegand S."/>
            <person name="Jogler M."/>
            <person name="Boedeker C."/>
            <person name="Pinto D."/>
            <person name="Vollmers J."/>
            <person name="Rivas-Marin E."/>
            <person name="Kohn T."/>
            <person name="Peeters S.H."/>
            <person name="Heuer A."/>
            <person name="Rast P."/>
            <person name="Oberbeckmann S."/>
            <person name="Bunk B."/>
            <person name="Jeske O."/>
            <person name="Meyerdierks A."/>
            <person name="Storesund J.E."/>
            <person name="Kallscheuer N."/>
            <person name="Luecker S."/>
            <person name="Lage O.M."/>
            <person name="Pohl T."/>
            <person name="Merkel B.J."/>
            <person name="Hornburger P."/>
            <person name="Mueller R.-W."/>
            <person name="Bruemmer F."/>
            <person name="Labrenz M."/>
            <person name="Spormann A.M."/>
            <person name="Op Den Camp H."/>
            <person name="Overmann J."/>
            <person name="Amann R."/>
            <person name="Jetten M.S.M."/>
            <person name="Mascher T."/>
            <person name="Medema M.H."/>
            <person name="Devos D.P."/>
            <person name="Kaster A.-K."/>
            <person name="Ovreas L."/>
            <person name="Rohde M."/>
            <person name="Galperin M.Y."/>
            <person name="Jogler C."/>
        </authorList>
    </citation>
    <scope>NUCLEOTIDE SEQUENCE [LARGE SCALE GENOMIC DNA]</scope>
    <source>
        <strain evidence="1 2">Q31b</strain>
    </source>
</reference>
<dbReference type="SUPFAM" id="SSF48619">
    <property type="entry name" value="Phospholipase A2, PLA2"/>
    <property type="match status" value="1"/>
</dbReference>
<keyword evidence="2" id="KW-1185">Reference proteome</keyword>
<dbReference type="GO" id="GO:0006644">
    <property type="term" value="P:phospholipid metabolic process"/>
    <property type="evidence" value="ECO:0007669"/>
    <property type="project" value="InterPro"/>
</dbReference>
<dbReference type="InterPro" id="IPR036444">
    <property type="entry name" value="PLipase_A2_dom_sf"/>
</dbReference>
<accession>A0A5C6DTN3</accession>
<proteinExistence type="predicted"/>
<evidence type="ECO:0000313" key="1">
    <source>
        <dbReference type="EMBL" id="TWU40042.1"/>
    </source>
</evidence>
<dbReference type="EMBL" id="SJPY01000005">
    <property type="protein sequence ID" value="TWU40042.1"/>
    <property type="molecule type" value="Genomic_DNA"/>
</dbReference>
<dbReference type="RefSeq" id="WP_146600677.1">
    <property type="nucleotide sequence ID" value="NZ_SJPY01000005.1"/>
</dbReference>
<sequence length="155" mass="16719">MRLPRLRAGVLRDGVVRPYAYREQTGLFPAAGMPVHGNYCGPGHGDPTYRTPPRDPVDAACMRHDQCYDRSGYFDCNCDRRLVGELAGAVGRPGLDEAARTAGLGAMAYFSTSTCVCRKDVCVNVPYCNWRGCGVRRVCHQVEVPGVGGHAPGCG</sequence>
<evidence type="ECO:0000313" key="2">
    <source>
        <dbReference type="Proteomes" id="UP000315471"/>
    </source>
</evidence>
<protein>
    <recommendedName>
        <fullName evidence="3">Phospholipase A2 domain-containing protein</fullName>
    </recommendedName>
</protein>
<dbReference type="AlphaFoldDB" id="A0A5C6DTN3"/>
<dbReference type="Gene3D" id="1.20.90.10">
    <property type="entry name" value="Phospholipase A2 domain"/>
    <property type="match status" value="1"/>
</dbReference>
<comment type="caution">
    <text evidence="1">The sequence shown here is derived from an EMBL/GenBank/DDBJ whole genome shotgun (WGS) entry which is preliminary data.</text>
</comment>
<name>A0A5C6DTN3_9BACT</name>
<dbReference type="GO" id="GO:0050482">
    <property type="term" value="P:arachidonate secretion"/>
    <property type="evidence" value="ECO:0007669"/>
    <property type="project" value="InterPro"/>
</dbReference>